<accession>A0ABV6FU02</accession>
<evidence type="ECO:0000313" key="2">
    <source>
        <dbReference type="EMBL" id="MFC0263359.1"/>
    </source>
</evidence>
<feature type="coiled-coil region" evidence="1">
    <location>
        <begin position="276"/>
        <end position="303"/>
    </location>
</feature>
<proteinExistence type="predicted"/>
<dbReference type="Proteomes" id="UP001589797">
    <property type="component" value="Unassembled WGS sequence"/>
</dbReference>
<comment type="caution">
    <text evidence="2">The sequence shown here is derived from an EMBL/GenBank/DDBJ whole genome shotgun (WGS) entry which is preliminary data.</text>
</comment>
<dbReference type="RefSeq" id="WP_382387845.1">
    <property type="nucleotide sequence ID" value="NZ_JBHLWI010000032.1"/>
</dbReference>
<evidence type="ECO:0000256" key="1">
    <source>
        <dbReference type="SAM" id="Coils"/>
    </source>
</evidence>
<evidence type="ECO:0000313" key="3">
    <source>
        <dbReference type="Proteomes" id="UP001589797"/>
    </source>
</evidence>
<organism evidence="2 3">
    <name type="scientific">Fontibacter flavus</name>
    <dbReference type="NCBI Taxonomy" id="654838"/>
    <lineage>
        <taxon>Bacteria</taxon>
        <taxon>Pseudomonadati</taxon>
        <taxon>Bacteroidota</taxon>
        <taxon>Cytophagia</taxon>
        <taxon>Cytophagales</taxon>
        <taxon>Cyclobacteriaceae</taxon>
        <taxon>Fontibacter</taxon>
    </lineage>
</organism>
<sequence>MTILERIKAFGLLGDVIRNLSEDEFNDLARRIENNNNWFTPTQIKVAFEALTEFLDEKKMISWLKSYQLETPDQPKNIGIMMAGNIPAVGFHDLLCVLVAGHRASVKLSSSDAISIKWLVDKLIQIEPRFEKEVTFEEMLKGKDAYIATGSDNSARYFDYYFGKYPHIIRRNRTSIGVITGEESQEQLSLLGEDIFQYFGLGCRNVSKIYVKDGKNLRDLLDSLEKYSYVADHHKYHNNYEYNKSIFLVNKEPHLDNGFLLLKESEELVSPIGVLYYEYYQDKKDLERKIKALEDKVQCVVSNKGWYQESLSFGNAQCPTLNDYADGVDTIAFLKKLSAS</sequence>
<keyword evidence="3" id="KW-1185">Reference proteome</keyword>
<gene>
    <name evidence="2" type="ORF">ACFFIP_11770</name>
</gene>
<dbReference type="EMBL" id="JBHLWI010000032">
    <property type="protein sequence ID" value="MFC0263359.1"/>
    <property type="molecule type" value="Genomic_DNA"/>
</dbReference>
<protein>
    <submittedName>
        <fullName evidence="2">Acyl-CoA reductase</fullName>
    </submittedName>
</protein>
<reference evidence="2 3" key="1">
    <citation type="submission" date="2024-09" db="EMBL/GenBank/DDBJ databases">
        <authorList>
            <person name="Sun Q."/>
            <person name="Mori K."/>
        </authorList>
    </citation>
    <scope>NUCLEOTIDE SEQUENCE [LARGE SCALE GENOMIC DNA]</scope>
    <source>
        <strain evidence="2 3">CCM 7650</strain>
    </source>
</reference>
<keyword evidence="1" id="KW-0175">Coiled coil</keyword>
<name>A0ABV6FU02_9BACT</name>